<evidence type="ECO:0000313" key="2">
    <source>
        <dbReference type="EMBL" id="RKP12706.1"/>
    </source>
</evidence>
<gene>
    <name evidence="2" type="ORF">BJ684DRAFT_20768</name>
</gene>
<dbReference type="GO" id="GO:0009395">
    <property type="term" value="P:phospholipid catabolic process"/>
    <property type="evidence" value="ECO:0007669"/>
    <property type="project" value="TreeGrafter"/>
</dbReference>
<dbReference type="PANTHER" id="PTHR31956">
    <property type="entry name" value="NON-SPECIFIC PHOSPHOLIPASE C4-RELATED"/>
    <property type="match status" value="1"/>
</dbReference>
<sequence length="292" mass="32571">MNPKEVGVKGKWFDRIVVINLENTDYADAITDPYLAQLSRSGTLLSKYSAITHPSQPNYIAQIYGSVGGVIDDSVKNIPGKSLADLLEAKGVSWKSYQEEYPEGEACFAEERTANGLYQRKHNPWMSMNRVRSNPEWCARIVPSTRLDQDIDAGDVPQVVYYTPDMNNDGHDTSVQCASGWLESFLTPKLPLPAFSRRTLIVVTFDEREIYSGWNRVYTVLLGPAAKALAGYEDPNPYTHYSLLRTIEDNWNLGTLGRADLQAVPFVLDRPPSNSIVRGDIHGQADAGEWLG</sequence>
<dbReference type="Pfam" id="PF04185">
    <property type="entry name" value="Phosphoesterase"/>
    <property type="match status" value="1"/>
</dbReference>
<protein>
    <submittedName>
        <fullName evidence="2">Phosphoesterase family-domain-containing protein</fullName>
    </submittedName>
</protein>
<reference evidence="3" key="1">
    <citation type="journal article" date="2018" name="Nat. Microbiol.">
        <title>Leveraging single-cell genomics to expand the fungal tree of life.</title>
        <authorList>
            <person name="Ahrendt S.R."/>
            <person name="Quandt C.A."/>
            <person name="Ciobanu D."/>
            <person name="Clum A."/>
            <person name="Salamov A."/>
            <person name="Andreopoulos B."/>
            <person name="Cheng J.F."/>
            <person name="Woyke T."/>
            <person name="Pelin A."/>
            <person name="Henrissat B."/>
            <person name="Reynolds N.K."/>
            <person name="Benny G.L."/>
            <person name="Smith M.E."/>
            <person name="James T.Y."/>
            <person name="Grigoriev I.V."/>
        </authorList>
    </citation>
    <scope>NUCLEOTIDE SEQUENCE [LARGE SCALE GENOMIC DNA]</scope>
</reference>
<dbReference type="Proteomes" id="UP000267251">
    <property type="component" value="Unassembled WGS sequence"/>
</dbReference>
<dbReference type="AlphaFoldDB" id="A0A4P9Y1I5"/>
<organism evidence="2 3">
    <name type="scientific">Piptocephalis cylindrospora</name>
    <dbReference type="NCBI Taxonomy" id="1907219"/>
    <lineage>
        <taxon>Eukaryota</taxon>
        <taxon>Fungi</taxon>
        <taxon>Fungi incertae sedis</taxon>
        <taxon>Zoopagomycota</taxon>
        <taxon>Zoopagomycotina</taxon>
        <taxon>Zoopagomycetes</taxon>
        <taxon>Zoopagales</taxon>
        <taxon>Piptocephalidaceae</taxon>
        <taxon>Piptocephalis</taxon>
    </lineage>
</organism>
<dbReference type="GO" id="GO:0016788">
    <property type="term" value="F:hydrolase activity, acting on ester bonds"/>
    <property type="evidence" value="ECO:0007669"/>
    <property type="project" value="InterPro"/>
</dbReference>
<name>A0A4P9Y1I5_9FUNG</name>
<dbReference type="PANTHER" id="PTHR31956:SF8">
    <property type="entry name" value="ACID PHOSPHATASE PHOA (AFU_ORTHOLOGUE AFUA_1G03570)"/>
    <property type="match status" value="1"/>
</dbReference>
<proteinExistence type="predicted"/>
<keyword evidence="1" id="KW-0378">Hydrolase</keyword>
<evidence type="ECO:0000313" key="3">
    <source>
        <dbReference type="Proteomes" id="UP000267251"/>
    </source>
</evidence>
<dbReference type="InterPro" id="IPR017850">
    <property type="entry name" value="Alkaline_phosphatase_core_sf"/>
</dbReference>
<accession>A0A4P9Y1I5</accession>
<dbReference type="InterPro" id="IPR007312">
    <property type="entry name" value="Phosphoesterase"/>
</dbReference>
<dbReference type="EMBL" id="KZ988233">
    <property type="protein sequence ID" value="RKP12706.1"/>
    <property type="molecule type" value="Genomic_DNA"/>
</dbReference>
<evidence type="ECO:0000256" key="1">
    <source>
        <dbReference type="ARBA" id="ARBA00022801"/>
    </source>
</evidence>
<keyword evidence="3" id="KW-1185">Reference proteome</keyword>
<dbReference type="Gene3D" id="3.40.720.10">
    <property type="entry name" value="Alkaline Phosphatase, subunit A"/>
    <property type="match status" value="1"/>
</dbReference>
<dbReference type="OrthoDB" id="5135119at2759"/>